<dbReference type="Gene3D" id="3.80.30.20">
    <property type="entry name" value="tm_1862 like domain"/>
    <property type="match status" value="1"/>
</dbReference>
<keyword evidence="3" id="KW-0479">Metal-binding</keyword>
<protein>
    <submittedName>
        <fullName evidence="7">Radical SAM protein</fullName>
    </submittedName>
</protein>
<evidence type="ECO:0000313" key="8">
    <source>
        <dbReference type="Proteomes" id="UP000563151"/>
    </source>
</evidence>
<evidence type="ECO:0000256" key="2">
    <source>
        <dbReference type="ARBA" id="ARBA00022691"/>
    </source>
</evidence>
<dbReference type="Proteomes" id="UP000563151">
    <property type="component" value="Unassembled WGS sequence"/>
</dbReference>
<dbReference type="SMART" id="SM00729">
    <property type="entry name" value="Elp3"/>
    <property type="match status" value="1"/>
</dbReference>
<dbReference type="GO" id="GO:0003824">
    <property type="term" value="F:catalytic activity"/>
    <property type="evidence" value="ECO:0007669"/>
    <property type="project" value="InterPro"/>
</dbReference>
<comment type="caution">
    <text evidence="7">The sequence shown here is derived from an EMBL/GenBank/DDBJ whole genome shotgun (WGS) entry which is preliminary data.</text>
</comment>
<dbReference type="SFLD" id="SFLDG01082">
    <property type="entry name" value="B12-binding_domain_containing"/>
    <property type="match status" value="1"/>
</dbReference>
<evidence type="ECO:0000256" key="1">
    <source>
        <dbReference type="ARBA" id="ARBA00001966"/>
    </source>
</evidence>
<sequence>MRYEGIVYRPPSEAYSFIIQVTIGCAHNKCSFCAMYKDKKFRIRKLEEIYEDLQKGRKYYNKVKRIFLADGDALCIPIEDLEKILRKIKELFPECERVGIYATPKDILRKSLENLKELKNLGIGIIYMGLESGSDEILKSIDKGVTQEQMIDAGKKVKESGIPLSLTVISGLGGRKKWREHAEETGKVITKINPDYVGLLTLMLESGTKMRDKVATGEFQLLTPEEIMLETKILLENIEVTNCVFRSNHASNYVSLKGTLPFDKENLIEKVKHILEDGYNYKSEIFRGL</sequence>
<dbReference type="CDD" id="cd01335">
    <property type="entry name" value="Radical_SAM"/>
    <property type="match status" value="1"/>
</dbReference>
<keyword evidence="5" id="KW-0411">Iron-sulfur</keyword>
<dbReference type="RefSeq" id="WP_035152444.1">
    <property type="nucleotide sequence ID" value="NZ_JAAZWO010000010.1"/>
</dbReference>
<dbReference type="InterPro" id="IPR007197">
    <property type="entry name" value="rSAM"/>
</dbReference>
<dbReference type="SFLD" id="SFLDG01095">
    <property type="entry name" value="Uncharacterised_Radical_SAM_Su"/>
    <property type="match status" value="1"/>
</dbReference>
<dbReference type="SFLD" id="SFLDS00029">
    <property type="entry name" value="Radical_SAM"/>
    <property type="match status" value="1"/>
</dbReference>
<proteinExistence type="predicted"/>
<keyword evidence="8" id="KW-1185">Reference proteome</keyword>
<dbReference type="InterPro" id="IPR006638">
    <property type="entry name" value="Elp3/MiaA/NifB-like_rSAM"/>
</dbReference>
<dbReference type="InterPro" id="IPR058240">
    <property type="entry name" value="rSAM_sf"/>
</dbReference>
<dbReference type="GO" id="GO:0051536">
    <property type="term" value="F:iron-sulfur cluster binding"/>
    <property type="evidence" value="ECO:0007669"/>
    <property type="project" value="UniProtKB-KW"/>
</dbReference>
<dbReference type="PANTHER" id="PTHR43409">
    <property type="entry name" value="ANAEROBIC MAGNESIUM-PROTOPORPHYRIN IX MONOMETHYL ESTER CYCLASE-RELATED"/>
    <property type="match status" value="1"/>
</dbReference>
<dbReference type="PANTHER" id="PTHR43409:SF4">
    <property type="entry name" value="RADICAL SAM SUPERFAMILY PROTEIN"/>
    <property type="match status" value="1"/>
</dbReference>
<dbReference type="SUPFAM" id="SSF102114">
    <property type="entry name" value="Radical SAM enzymes"/>
    <property type="match status" value="1"/>
</dbReference>
<keyword evidence="4" id="KW-0408">Iron</keyword>
<accession>A0A923EAA2</accession>
<evidence type="ECO:0000259" key="6">
    <source>
        <dbReference type="PROSITE" id="PS51918"/>
    </source>
</evidence>
<name>A0A923EAA2_CLOTT</name>
<reference evidence="7 8" key="1">
    <citation type="submission" date="2020-04" db="EMBL/GenBank/DDBJ databases">
        <title>Genomic insights into acetone-butanol-ethanol (ABE) fermentation by sequencing solventogenic clostridia strains.</title>
        <authorList>
            <person name="Brown S."/>
        </authorList>
    </citation>
    <scope>NUCLEOTIDE SEQUENCE [LARGE SCALE GENOMIC DNA]</scope>
    <source>
        <strain evidence="7 8">DJ011</strain>
    </source>
</reference>
<dbReference type="Pfam" id="PF04055">
    <property type="entry name" value="Radical_SAM"/>
    <property type="match status" value="1"/>
</dbReference>
<dbReference type="EMBL" id="JAAZWO010000010">
    <property type="protein sequence ID" value="MBC2398122.1"/>
    <property type="molecule type" value="Genomic_DNA"/>
</dbReference>
<dbReference type="InterPro" id="IPR023404">
    <property type="entry name" value="rSAM_horseshoe"/>
</dbReference>
<dbReference type="InterPro" id="IPR051198">
    <property type="entry name" value="BchE-like"/>
</dbReference>
<feature type="domain" description="Radical SAM core" evidence="6">
    <location>
        <begin position="9"/>
        <end position="246"/>
    </location>
</feature>
<dbReference type="PROSITE" id="PS51918">
    <property type="entry name" value="RADICAL_SAM"/>
    <property type="match status" value="1"/>
</dbReference>
<evidence type="ECO:0000256" key="3">
    <source>
        <dbReference type="ARBA" id="ARBA00022723"/>
    </source>
</evidence>
<evidence type="ECO:0000313" key="7">
    <source>
        <dbReference type="EMBL" id="MBC2398122.1"/>
    </source>
</evidence>
<organism evidence="7 8">
    <name type="scientific">Clostridium tetanomorphum</name>
    <dbReference type="NCBI Taxonomy" id="1553"/>
    <lineage>
        <taxon>Bacteria</taxon>
        <taxon>Bacillati</taxon>
        <taxon>Bacillota</taxon>
        <taxon>Clostridia</taxon>
        <taxon>Eubacteriales</taxon>
        <taxon>Clostridiaceae</taxon>
        <taxon>Clostridium</taxon>
    </lineage>
</organism>
<gene>
    <name evidence="7" type="ORF">HGG79_10090</name>
</gene>
<dbReference type="GO" id="GO:0046872">
    <property type="term" value="F:metal ion binding"/>
    <property type="evidence" value="ECO:0007669"/>
    <property type="project" value="UniProtKB-KW"/>
</dbReference>
<comment type="cofactor">
    <cofactor evidence="1">
        <name>[4Fe-4S] cluster</name>
        <dbReference type="ChEBI" id="CHEBI:49883"/>
    </cofactor>
</comment>
<evidence type="ECO:0000256" key="4">
    <source>
        <dbReference type="ARBA" id="ARBA00023004"/>
    </source>
</evidence>
<keyword evidence="2" id="KW-0949">S-adenosyl-L-methionine</keyword>
<evidence type="ECO:0000256" key="5">
    <source>
        <dbReference type="ARBA" id="ARBA00023014"/>
    </source>
</evidence>
<dbReference type="PROSITE" id="PS51257">
    <property type="entry name" value="PROKAR_LIPOPROTEIN"/>
    <property type="match status" value="1"/>
</dbReference>
<dbReference type="AlphaFoldDB" id="A0A923EAA2"/>